<dbReference type="EnsemblPlants" id="ONIVA01G28560.1">
    <property type="protein sequence ID" value="ONIVA01G28560.1"/>
    <property type="gene ID" value="ONIVA01G28560"/>
</dbReference>
<dbReference type="CDD" id="cd04051">
    <property type="entry name" value="C2_SRC2_like"/>
    <property type="match status" value="1"/>
</dbReference>
<evidence type="ECO:0000259" key="2">
    <source>
        <dbReference type="PROSITE" id="PS50004"/>
    </source>
</evidence>
<dbReference type="PANTHER" id="PTHR32246">
    <property type="entry name" value="INGRESSION PROTEIN FIC1"/>
    <property type="match status" value="1"/>
</dbReference>
<feature type="domain" description="C2" evidence="2">
    <location>
        <begin position="52"/>
        <end position="179"/>
    </location>
</feature>
<dbReference type="Proteomes" id="UP000006591">
    <property type="component" value="Chromosome 1"/>
</dbReference>
<dbReference type="GO" id="GO:0006952">
    <property type="term" value="P:defense response"/>
    <property type="evidence" value="ECO:0007669"/>
    <property type="project" value="InterPro"/>
</dbReference>
<dbReference type="SMART" id="SM00239">
    <property type="entry name" value="C2"/>
    <property type="match status" value="1"/>
</dbReference>
<dbReference type="Gramene" id="ONIVA01G28560.1">
    <property type="protein sequence ID" value="ONIVA01G28560.1"/>
    <property type="gene ID" value="ONIVA01G28560"/>
</dbReference>
<reference evidence="3" key="2">
    <citation type="submission" date="2018-04" db="EMBL/GenBank/DDBJ databases">
        <title>OnivRS2 (Oryza nivara Reference Sequence Version 2).</title>
        <authorList>
            <person name="Zhang J."/>
            <person name="Kudrna D."/>
            <person name="Lee S."/>
            <person name="Talag J."/>
            <person name="Rajasekar S."/>
            <person name="Welchert J."/>
            <person name="Hsing Y.-I."/>
            <person name="Wing R.A."/>
        </authorList>
    </citation>
    <scope>NUCLEOTIDE SEQUENCE [LARGE SCALE GENOMIC DNA]</scope>
</reference>
<evidence type="ECO:0000313" key="3">
    <source>
        <dbReference type="EnsemblPlants" id="ONIVA01G28560.1"/>
    </source>
</evidence>
<name>A0A0E0FQI0_ORYNI</name>
<dbReference type="SUPFAM" id="SSF49562">
    <property type="entry name" value="C2 domain (Calcium/lipid-binding domain, CaLB)"/>
    <property type="match status" value="1"/>
</dbReference>
<keyword evidence="4" id="KW-1185">Reference proteome</keyword>
<organism evidence="3">
    <name type="scientific">Oryza nivara</name>
    <name type="common">Indian wild rice</name>
    <name type="synonym">Oryza sativa f. spontanea</name>
    <dbReference type="NCBI Taxonomy" id="4536"/>
    <lineage>
        <taxon>Eukaryota</taxon>
        <taxon>Viridiplantae</taxon>
        <taxon>Streptophyta</taxon>
        <taxon>Embryophyta</taxon>
        <taxon>Tracheophyta</taxon>
        <taxon>Spermatophyta</taxon>
        <taxon>Magnoliopsida</taxon>
        <taxon>Liliopsida</taxon>
        <taxon>Poales</taxon>
        <taxon>Poaceae</taxon>
        <taxon>BOP clade</taxon>
        <taxon>Oryzoideae</taxon>
        <taxon>Oryzeae</taxon>
        <taxon>Oryzinae</taxon>
        <taxon>Oryza</taxon>
    </lineage>
</organism>
<evidence type="ECO:0000256" key="1">
    <source>
        <dbReference type="SAM" id="MobiDB-lite"/>
    </source>
</evidence>
<accession>A0A0E0FQI0</accession>
<protein>
    <recommendedName>
        <fullName evidence="2">C2 domain-containing protein</fullName>
    </recommendedName>
</protein>
<dbReference type="Gene3D" id="2.60.40.150">
    <property type="entry name" value="C2 domain"/>
    <property type="match status" value="1"/>
</dbReference>
<feature type="compositionally biased region" description="Polar residues" evidence="1">
    <location>
        <begin position="1"/>
        <end position="16"/>
    </location>
</feature>
<dbReference type="InterPro" id="IPR044750">
    <property type="entry name" value="C2_SRC2/BAP"/>
</dbReference>
<dbReference type="STRING" id="4536.A0A0E0FQI0"/>
<dbReference type="PROSITE" id="PS50004">
    <property type="entry name" value="C2"/>
    <property type="match status" value="1"/>
</dbReference>
<dbReference type="eggNOG" id="ENOG502QV3A">
    <property type="taxonomic scope" value="Eukaryota"/>
</dbReference>
<dbReference type="InterPro" id="IPR000008">
    <property type="entry name" value="C2_dom"/>
</dbReference>
<dbReference type="HOGENOM" id="CLU_066118_0_0_1"/>
<reference evidence="3" key="1">
    <citation type="submission" date="2015-04" db="UniProtKB">
        <authorList>
            <consortium name="EnsemblPlants"/>
        </authorList>
    </citation>
    <scope>IDENTIFICATION</scope>
    <source>
        <strain evidence="3">SL10</strain>
    </source>
</reference>
<proteinExistence type="predicted"/>
<dbReference type="PANTHER" id="PTHR32246:SF69">
    <property type="entry name" value="CALCIUM-DEPENDENT LIPID-BINDING (CALB DOMAIN) FAMILY PROTEIN"/>
    <property type="match status" value="1"/>
</dbReference>
<dbReference type="InterPro" id="IPR035892">
    <property type="entry name" value="C2_domain_sf"/>
</dbReference>
<dbReference type="Pfam" id="PF00168">
    <property type="entry name" value="C2"/>
    <property type="match status" value="1"/>
</dbReference>
<evidence type="ECO:0000313" key="4">
    <source>
        <dbReference type="Proteomes" id="UP000006591"/>
    </source>
</evidence>
<sequence length="342" mass="36115">MASSNPSVRSNPSLGNGRNGRGAENPHPPNRSAEAPTKKPYAAWAAMMEAAPDEEAGLALPEGERILEVTLISAQGLKPPSGLRRRLLQAYAVAWVDAARRLQTRPDRAGGVDPEWHERLLFRVHEAALADDSRAAVTVEIYAAPAGGWHIGGDSLVGSARFLLGDHGLLSRPVGSPSMFAVGVRRPSGRVHGLLNVAASLVAAPPSPAAAHALRSSPAVSLSGLSTAPIPAGRVLRVLNRSFPTPPPSPTVLTTKKQQIAAKPNKKCADKLDVAVKLNNGADDRSDEEREELREMGGVVFCGPCILPLPRKIHISPSDENLQAFASIFSGGVGITRQSPRH</sequence>
<dbReference type="AlphaFoldDB" id="A0A0E0FQI0"/>
<feature type="region of interest" description="Disordered" evidence="1">
    <location>
        <begin position="1"/>
        <end position="38"/>
    </location>
</feature>
<dbReference type="OMA" id="RHCRTEP"/>